<gene>
    <name evidence="1" type="ORF">NCTC12965_06281</name>
</gene>
<proteinExistence type="predicted"/>
<dbReference type="EMBL" id="CABEEZ010000125">
    <property type="protein sequence ID" value="VTR52003.1"/>
    <property type="molecule type" value="Genomic_DNA"/>
</dbReference>
<sequence length="115" mass="12004">MAAASADVPLRRIGLPGGTGEEKLIETGRARLQGEGAGSGLQGENVCNNIILFLVSIAGEHEIEGLRLLSCRGAIRCLADSVPVSAMPVNIRGTVILPPPCTINNNPNYSGGLWR</sequence>
<name>A0A4U9VYT9_SERFO</name>
<organism evidence="1">
    <name type="scientific">Serratia fonticola</name>
    <dbReference type="NCBI Taxonomy" id="47917"/>
    <lineage>
        <taxon>Bacteria</taxon>
        <taxon>Pseudomonadati</taxon>
        <taxon>Pseudomonadota</taxon>
        <taxon>Gammaproteobacteria</taxon>
        <taxon>Enterobacterales</taxon>
        <taxon>Yersiniaceae</taxon>
        <taxon>Serratia</taxon>
    </lineage>
</organism>
<protein>
    <submittedName>
        <fullName evidence="1">Uncharacterized protein</fullName>
    </submittedName>
</protein>
<evidence type="ECO:0000313" key="1">
    <source>
        <dbReference type="EMBL" id="VTR52003.1"/>
    </source>
</evidence>
<accession>A0A4U9VYT9</accession>
<reference evidence="1" key="1">
    <citation type="submission" date="2019-05" db="EMBL/GenBank/DDBJ databases">
        <authorList>
            <consortium name="Pathogen Informatics"/>
        </authorList>
    </citation>
    <scope>NUCLEOTIDE SEQUENCE [LARGE SCALE GENOMIC DNA]</scope>
    <source>
        <strain evidence="1">NCTC12965</strain>
    </source>
</reference>
<dbReference type="AlphaFoldDB" id="A0A4U9VYT9"/>